<accession>A0A5C3NT22</accession>
<dbReference type="EMBL" id="ML213503">
    <property type="protein sequence ID" value="TFK56891.1"/>
    <property type="molecule type" value="Genomic_DNA"/>
</dbReference>
<keyword evidence="2" id="KW-1185">Reference proteome</keyword>
<evidence type="ECO:0000313" key="2">
    <source>
        <dbReference type="Proteomes" id="UP000305948"/>
    </source>
</evidence>
<dbReference type="STRING" id="5364.A0A5C3NT22"/>
<dbReference type="AlphaFoldDB" id="A0A5C3NT22"/>
<dbReference type="CDD" id="cd11296">
    <property type="entry name" value="O-FucT_like"/>
    <property type="match status" value="1"/>
</dbReference>
<name>A0A5C3NT22_9AGAM</name>
<dbReference type="Gene3D" id="3.40.50.11350">
    <property type="match status" value="1"/>
</dbReference>
<gene>
    <name evidence="1" type="ORF">OE88DRAFT_1650384</name>
</gene>
<protein>
    <submittedName>
        <fullName evidence="1">Uncharacterized protein</fullName>
    </submittedName>
</protein>
<evidence type="ECO:0000313" key="1">
    <source>
        <dbReference type="EMBL" id="TFK56891.1"/>
    </source>
</evidence>
<dbReference type="OrthoDB" id="2559662at2759"/>
<dbReference type="Proteomes" id="UP000305948">
    <property type="component" value="Unassembled WGS sequence"/>
</dbReference>
<organism evidence="1 2">
    <name type="scientific">Heliocybe sulcata</name>
    <dbReference type="NCBI Taxonomy" id="5364"/>
    <lineage>
        <taxon>Eukaryota</taxon>
        <taxon>Fungi</taxon>
        <taxon>Dikarya</taxon>
        <taxon>Basidiomycota</taxon>
        <taxon>Agaricomycotina</taxon>
        <taxon>Agaricomycetes</taxon>
        <taxon>Gloeophyllales</taxon>
        <taxon>Gloeophyllaceae</taxon>
        <taxon>Heliocybe</taxon>
    </lineage>
</organism>
<sequence length="239" mass="27011">MTNFHWSPLVHSAVELNSNLFTSSPSFLSSLLSYLPFISSPSYPSTLAQYKPIPGLLALHIRRGDFVDHCHHLAKWSSRYNGFNSFPELPDQFEPPAGGGWGETTPENDATYIRHCFPSIEQIVERVTQVRNFEATRLRRKGGGLKNVFIMTNGPKEWVDELKEALSRRGIEEGQEWKNVASSRDLVLNREQKGVAQAVDMVIGQRAQVIIGNGFSSLTSNIVMLRRANDIHPDTNRFW</sequence>
<reference evidence="1 2" key="1">
    <citation type="journal article" date="2019" name="Nat. Ecol. Evol.">
        <title>Megaphylogeny resolves global patterns of mushroom evolution.</title>
        <authorList>
            <person name="Varga T."/>
            <person name="Krizsan K."/>
            <person name="Foldi C."/>
            <person name="Dima B."/>
            <person name="Sanchez-Garcia M."/>
            <person name="Sanchez-Ramirez S."/>
            <person name="Szollosi G.J."/>
            <person name="Szarkandi J.G."/>
            <person name="Papp V."/>
            <person name="Albert L."/>
            <person name="Andreopoulos W."/>
            <person name="Angelini C."/>
            <person name="Antonin V."/>
            <person name="Barry K.W."/>
            <person name="Bougher N.L."/>
            <person name="Buchanan P."/>
            <person name="Buyck B."/>
            <person name="Bense V."/>
            <person name="Catcheside P."/>
            <person name="Chovatia M."/>
            <person name="Cooper J."/>
            <person name="Damon W."/>
            <person name="Desjardin D."/>
            <person name="Finy P."/>
            <person name="Geml J."/>
            <person name="Haridas S."/>
            <person name="Hughes K."/>
            <person name="Justo A."/>
            <person name="Karasinski D."/>
            <person name="Kautmanova I."/>
            <person name="Kiss B."/>
            <person name="Kocsube S."/>
            <person name="Kotiranta H."/>
            <person name="LaButti K.M."/>
            <person name="Lechner B.E."/>
            <person name="Liimatainen K."/>
            <person name="Lipzen A."/>
            <person name="Lukacs Z."/>
            <person name="Mihaltcheva S."/>
            <person name="Morgado L.N."/>
            <person name="Niskanen T."/>
            <person name="Noordeloos M.E."/>
            <person name="Ohm R.A."/>
            <person name="Ortiz-Santana B."/>
            <person name="Ovrebo C."/>
            <person name="Racz N."/>
            <person name="Riley R."/>
            <person name="Savchenko A."/>
            <person name="Shiryaev A."/>
            <person name="Soop K."/>
            <person name="Spirin V."/>
            <person name="Szebenyi C."/>
            <person name="Tomsovsky M."/>
            <person name="Tulloss R.E."/>
            <person name="Uehling J."/>
            <person name="Grigoriev I.V."/>
            <person name="Vagvolgyi C."/>
            <person name="Papp T."/>
            <person name="Martin F.M."/>
            <person name="Miettinen O."/>
            <person name="Hibbett D.S."/>
            <person name="Nagy L.G."/>
        </authorList>
    </citation>
    <scope>NUCLEOTIDE SEQUENCE [LARGE SCALE GENOMIC DNA]</scope>
    <source>
        <strain evidence="1 2">OMC1185</strain>
    </source>
</reference>
<proteinExistence type="predicted"/>